<organism evidence="1 2">
    <name type="scientific">Conexibacter woesei (strain DSM 14684 / CCUG 47730 / CIP 108061 / JCM 11494 / NBRC 100937 / ID131577)</name>
    <dbReference type="NCBI Taxonomy" id="469383"/>
    <lineage>
        <taxon>Bacteria</taxon>
        <taxon>Bacillati</taxon>
        <taxon>Actinomycetota</taxon>
        <taxon>Thermoleophilia</taxon>
        <taxon>Solirubrobacterales</taxon>
        <taxon>Conexibacteraceae</taxon>
        <taxon>Conexibacter</taxon>
    </lineage>
</organism>
<reference evidence="1 2" key="1">
    <citation type="journal article" date="2010" name="Stand. Genomic Sci.">
        <title>Complete genome sequence of Conexibacter woesei type strain (ID131577).</title>
        <authorList>
            <person name="Pukall R."/>
            <person name="Lapidus A."/>
            <person name="Glavina Del Rio T."/>
            <person name="Copeland A."/>
            <person name="Tice H."/>
            <person name="Cheng J.-F."/>
            <person name="Lucas S."/>
            <person name="Chen F."/>
            <person name="Nolan M."/>
            <person name="Bruce D."/>
            <person name="Goodwin L."/>
            <person name="Pitluck S."/>
            <person name="Mavromatis K."/>
            <person name="Ivanova N."/>
            <person name="Ovchinnikova G."/>
            <person name="Pati A."/>
            <person name="Chen A."/>
            <person name="Palaniappan K."/>
            <person name="Land M."/>
            <person name="Hauser L."/>
            <person name="Chang Y.-J."/>
            <person name="Jeffries C.D."/>
            <person name="Chain P."/>
            <person name="Meincke L."/>
            <person name="Sims D."/>
            <person name="Brettin T."/>
            <person name="Detter J.C."/>
            <person name="Rohde M."/>
            <person name="Goeker M."/>
            <person name="Bristow J."/>
            <person name="Eisen J.A."/>
            <person name="Markowitz V."/>
            <person name="Kyrpides N.C."/>
            <person name="Klenk H.-P."/>
            <person name="Hugenholtz P."/>
        </authorList>
    </citation>
    <scope>NUCLEOTIDE SEQUENCE [LARGE SCALE GENOMIC DNA]</scope>
    <source>
        <strain evidence="2">DSM 14684 / CIP 108061 / JCM 11494 / NBRC 100937 / ID131577</strain>
    </source>
</reference>
<dbReference type="OrthoDB" id="9996286at2"/>
<name>D3F2H1_CONWI</name>
<evidence type="ECO:0000313" key="2">
    <source>
        <dbReference type="Proteomes" id="UP000008229"/>
    </source>
</evidence>
<accession>D3F2H1</accession>
<dbReference type="AlphaFoldDB" id="D3F2H1"/>
<dbReference type="Proteomes" id="UP000008229">
    <property type="component" value="Chromosome"/>
</dbReference>
<gene>
    <name evidence="1" type="ordered locus">Cwoe_3820</name>
</gene>
<proteinExistence type="predicted"/>
<keyword evidence="2" id="KW-1185">Reference proteome</keyword>
<dbReference type="EMBL" id="CP001854">
    <property type="protein sequence ID" value="ADB52237.1"/>
    <property type="molecule type" value="Genomic_DNA"/>
</dbReference>
<dbReference type="RefSeq" id="WP_012935288.1">
    <property type="nucleotide sequence ID" value="NC_013739.1"/>
</dbReference>
<sequence length="103" mass="11221">MSSIEQRQFGQEIAEQQPADTTILIAGVDDTPPDVWITMPNAGYLWVAYEYQQQPSTVYVWHQGGSTTPVSPGFSTVQIGAGDALVYSLASPDTPIKLGWAYI</sequence>
<reference evidence="2" key="2">
    <citation type="submission" date="2010-01" db="EMBL/GenBank/DDBJ databases">
        <title>The complete genome of Conexibacter woesei DSM 14684.</title>
        <authorList>
            <consortium name="US DOE Joint Genome Institute (JGI-PGF)"/>
            <person name="Lucas S."/>
            <person name="Copeland A."/>
            <person name="Lapidus A."/>
            <person name="Glavina del Rio T."/>
            <person name="Dalin E."/>
            <person name="Tice H."/>
            <person name="Bruce D."/>
            <person name="Goodwin L."/>
            <person name="Pitluck S."/>
            <person name="Kyrpides N."/>
            <person name="Mavromatis K."/>
            <person name="Ivanova N."/>
            <person name="Mikhailova N."/>
            <person name="Chertkov O."/>
            <person name="Brettin T."/>
            <person name="Detter J.C."/>
            <person name="Han C."/>
            <person name="Larimer F."/>
            <person name="Land M."/>
            <person name="Hauser L."/>
            <person name="Markowitz V."/>
            <person name="Cheng J.-F."/>
            <person name="Hugenholtz P."/>
            <person name="Woyke T."/>
            <person name="Wu D."/>
            <person name="Pukall R."/>
            <person name="Steenblock K."/>
            <person name="Schneider S."/>
            <person name="Klenk H.-P."/>
            <person name="Eisen J.A."/>
        </authorList>
    </citation>
    <scope>NUCLEOTIDE SEQUENCE [LARGE SCALE GENOMIC DNA]</scope>
    <source>
        <strain evidence="2">DSM 14684 / CIP 108061 / JCM 11494 / NBRC 100937 / ID131577</strain>
    </source>
</reference>
<dbReference type="KEGG" id="cwo:Cwoe_3820"/>
<dbReference type="HOGENOM" id="CLU_2258962_0_0_11"/>
<evidence type="ECO:0000313" key="1">
    <source>
        <dbReference type="EMBL" id="ADB52237.1"/>
    </source>
</evidence>
<protein>
    <submittedName>
        <fullName evidence="1">Uncharacterized protein</fullName>
    </submittedName>
</protein>